<reference evidence="2 3" key="1">
    <citation type="journal article" date="2015" name="BMC Genomics">
        <title>Gene expression during zombie ant biting behavior reflects the complexity underlying fungal parasitic behavioral manipulation.</title>
        <authorList>
            <person name="de Bekker C."/>
            <person name="Ohm R.A."/>
            <person name="Loreto R.G."/>
            <person name="Sebastian A."/>
            <person name="Albert I."/>
            <person name="Merrow M."/>
            <person name="Brachmann A."/>
            <person name="Hughes D.P."/>
        </authorList>
    </citation>
    <scope>NUCLEOTIDE SEQUENCE [LARGE SCALE GENOMIC DNA]</scope>
    <source>
        <strain evidence="2 3">SC16a</strain>
    </source>
</reference>
<feature type="chain" id="PRO_5011976040" evidence="1">
    <location>
        <begin position="21"/>
        <end position="176"/>
    </location>
</feature>
<dbReference type="AlphaFoldDB" id="A0A2A9PBR2"/>
<keyword evidence="1" id="KW-0732">Signal</keyword>
<name>A0A2A9PBR2_OPHUN</name>
<evidence type="ECO:0000313" key="3">
    <source>
        <dbReference type="Proteomes" id="UP000037136"/>
    </source>
</evidence>
<reference evidence="2 3" key="2">
    <citation type="journal article" date="2017" name="Sci. Rep.">
        <title>Ant-infecting Ophiocordyceps genomes reveal a high diversity of potential behavioral manipulation genes and a possible major role for enterotoxins.</title>
        <authorList>
            <person name="de Bekker C."/>
            <person name="Ohm R.A."/>
            <person name="Evans H.C."/>
            <person name="Brachmann A."/>
            <person name="Hughes D.P."/>
        </authorList>
    </citation>
    <scope>NUCLEOTIDE SEQUENCE [LARGE SCALE GENOMIC DNA]</scope>
    <source>
        <strain evidence="2 3">SC16a</strain>
    </source>
</reference>
<gene>
    <name evidence="2" type="ORF">XA68_13413</name>
</gene>
<accession>A0A2A9PBR2</accession>
<organism evidence="2 3">
    <name type="scientific">Ophiocordyceps unilateralis</name>
    <name type="common">Zombie-ant fungus</name>
    <name type="synonym">Torrubia unilateralis</name>
    <dbReference type="NCBI Taxonomy" id="268505"/>
    <lineage>
        <taxon>Eukaryota</taxon>
        <taxon>Fungi</taxon>
        <taxon>Dikarya</taxon>
        <taxon>Ascomycota</taxon>
        <taxon>Pezizomycotina</taxon>
        <taxon>Sordariomycetes</taxon>
        <taxon>Hypocreomycetidae</taxon>
        <taxon>Hypocreales</taxon>
        <taxon>Ophiocordycipitaceae</taxon>
        <taxon>Ophiocordyceps</taxon>
    </lineage>
</organism>
<dbReference type="OrthoDB" id="4941312at2759"/>
<comment type="caution">
    <text evidence="2">The sequence shown here is derived from an EMBL/GenBank/DDBJ whole genome shotgun (WGS) entry which is preliminary data.</text>
</comment>
<dbReference type="Proteomes" id="UP000037136">
    <property type="component" value="Unassembled WGS sequence"/>
</dbReference>
<dbReference type="EMBL" id="LAZP02000272">
    <property type="protein sequence ID" value="PFH58644.1"/>
    <property type="molecule type" value="Genomic_DNA"/>
</dbReference>
<protein>
    <submittedName>
        <fullName evidence="2">Uncharacterized protein</fullName>
    </submittedName>
</protein>
<keyword evidence="3" id="KW-1185">Reference proteome</keyword>
<proteinExistence type="predicted"/>
<evidence type="ECO:0000256" key="1">
    <source>
        <dbReference type="SAM" id="SignalP"/>
    </source>
</evidence>
<sequence>MKHAPILLIPLFGLASATTASPPTQKLPWIQPEREHTGCGASTDAEQACGTRHYCTAHKLYNGPKDYRNAEECFDAHQSPPLLPWVQAPDRVRAKWCPRGLISRDCPRVCRIKGPYMEELECGTLLWCAFFDDHQWWPFEFKDSKDCLDAHEAPPPPVAVASTPVEHSSRNPTAVV</sequence>
<evidence type="ECO:0000313" key="2">
    <source>
        <dbReference type="EMBL" id="PFH58644.1"/>
    </source>
</evidence>
<feature type="signal peptide" evidence="1">
    <location>
        <begin position="1"/>
        <end position="20"/>
    </location>
</feature>